<feature type="transmembrane region" description="Helical" evidence="6">
    <location>
        <begin position="401"/>
        <end position="418"/>
    </location>
</feature>
<evidence type="ECO:0000256" key="3">
    <source>
        <dbReference type="ARBA" id="ARBA00022692"/>
    </source>
</evidence>
<comment type="caution">
    <text evidence="7">The sequence shown here is derived from an EMBL/GenBank/DDBJ whole genome shotgun (WGS) entry which is preliminary data.</text>
</comment>
<dbReference type="GO" id="GO:0022857">
    <property type="term" value="F:transmembrane transporter activity"/>
    <property type="evidence" value="ECO:0007669"/>
    <property type="project" value="InterPro"/>
</dbReference>
<sequence length="438" mass="46721">MTDAIKPPREMGKLGSTLMSVNAMVGAGIFAMPALLYAAIGAFAPWMIMIVGLLVGAGVIVMARLAAMFRQSGGPQLYAEAAFGKQAGFQVGWMLLIAIISSRAANFYVLTSYMAVLLPALEDPLWQRGAILFLLVAMTWLTISGMRKATAGLVVGSILKLSPILLLCVVALAKGGIATEVELPTFSEAEAVILLIFYAYSGTIANSYAAGEVKNPRRTIPKTMLLSLAIIIIFYMVVQWAYIAAAPNPDEDLTPLTAAARAVMGETGALLLTLAAIFSIATNQLTFYIGGPRIMYGMARRGLLPHWLLPLSSKSHTPMASILFFSALVALVSLTGGFEFLAIVSSVFSQLVGLAAYAAFVAFRTRGHEGIVEGMTLNWWAIIVVASAFNVAALWQAPERAWLIGAGMMVLGFGLNLITRSQPADAAEVFFDEPPREA</sequence>
<dbReference type="PIRSF" id="PIRSF006060">
    <property type="entry name" value="AA_transporter"/>
    <property type="match status" value="1"/>
</dbReference>
<dbReference type="RefSeq" id="WP_252113647.1">
    <property type="nucleotide sequence ID" value="NZ_JAMSHT010000001.1"/>
</dbReference>
<feature type="transmembrane region" description="Helical" evidence="6">
    <location>
        <begin position="46"/>
        <end position="67"/>
    </location>
</feature>
<dbReference type="PANTHER" id="PTHR42770">
    <property type="entry name" value="AMINO ACID TRANSPORTER-RELATED"/>
    <property type="match status" value="1"/>
</dbReference>
<dbReference type="PANTHER" id="PTHR42770:SF7">
    <property type="entry name" value="MEMBRANE PROTEIN"/>
    <property type="match status" value="1"/>
</dbReference>
<keyword evidence="8" id="KW-1185">Reference proteome</keyword>
<feature type="transmembrane region" description="Helical" evidence="6">
    <location>
        <begin position="317"/>
        <end position="334"/>
    </location>
</feature>
<feature type="transmembrane region" description="Helical" evidence="6">
    <location>
        <begin position="21"/>
        <end position="40"/>
    </location>
</feature>
<dbReference type="InterPro" id="IPR002293">
    <property type="entry name" value="AA/rel_permease1"/>
</dbReference>
<dbReference type="InterPro" id="IPR050367">
    <property type="entry name" value="APC_superfamily"/>
</dbReference>
<evidence type="ECO:0000256" key="6">
    <source>
        <dbReference type="SAM" id="Phobius"/>
    </source>
</evidence>
<comment type="subcellular location">
    <subcellularLocation>
        <location evidence="1">Cell membrane</location>
        <topology evidence="1">Multi-pass membrane protein</topology>
    </subcellularLocation>
</comment>
<feature type="transmembrane region" description="Helical" evidence="6">
    <location>
        <begin position="340"/>
        <end position="363"/>
    </location>
</feature>
<feature type="transmembrane region" description="Helical" evidence="6">
    <location>
        <begin position="269"/>
        <end position="291"/>
    </location>
</feature>
<feature type="transmembrane region" description="Helical" evidence="6">
    <location>
        <begin position="375"/>
        <end position="395"/>
    </location>
</feature>
<dbReference type="EMBL" id="JAMSHT010000001">
    <property type="protein sequence ID" value="MCM8557521.1"/>
    <property type="molecule type" value="Genomic_DNA"/>
</dbReference>
<protein>
    <submittedName>
        <fullName evidence="7">APC family permease</fullName>
    </submittedName>
</protein>
<proteinExistence type="predicted"/>
<reference evidence="7" key="1">
    <citation type="submission" date="2022-06" db="EMBL/GenBank/DDBJ databases">
        <title>Sphingomicrobium sedimins sp. nov., a marine bacterium isolated from tidal flat.</title>
        <authorList>
            <person name="Kim C.-H."/>
            <person name="Yoo Y."/>
            <person name="Kim J.-J."/>
        </authorList>
    </citation>
    <scope>NUCLEOTIDE SEQUENCE</scope>
    <source>
        <strain evidence="7">GRR-S6-50</strain>
    </source>
</reference>
<evidence type="ECO:0000256" key="2">
    <source>
        <dbReference type="ARBA" id="ARBA00022475"/>
    </source>
</evidence>
<evidence type="ECO:0000256" key="5">
    <source>
        <dbReference type="ARBA" id="ARBA00023136"/>
    </source>
</evidence>
<organism evidence="7 8">
    <name type="scientific">Sphingomicrobium sediminis</name>
    <dbReference type="NCBI Taxonomy" id="2950949"/>
    <lineage>
        <taxon>Bacteria</taxon>
        <taxon>Pseudomonadati</taxon>
        <taxon>Pseudomonadota</taxon>
        <taxon>Alphaproteobacteria</taxon>
        <taxon>Sphingomonadales</taxon>
        <taxon>Sphingomonadaceae</taxon>
        <taxon>Sphingomicrobium</taxon>
    </lineage>
</organism>
<feature type="transmembrane region" description="Helical" evidence="6">
    <location>
        <begin position="125"/>
        <end position="143"/>
    </location>
</feature>
<feature type="transmembrane region" description="Helical" evidence="6">
    <location>
        <begin position="223"/>
        <end position="243"/>
    </location>
</feature>
<keyword evidence="2" id="KW-1003">Cell membrane</keyword>
<evidence type="ECO:0000313" key="8">
    <source>
        <dbReference type="Proteomes" id="UP001155128"/>
    </source>
</evidence>
<accession>A0A9X2EIQ2</accession>
<feature type="transmembrane region" description="Helical" evidence="6">
    <location>
        <begin position="150"/>
        <end position="172"/>
    </location>
</feature>
<dbReference type="GO" id="GO:0005886">
    <property type="term" value="C:plasma membrane"/>
    <property type="evidence" value="ECO:0007669"/>
    <property type="project" value="UniProtKB-SubCell"/>
</dbReference>
<keyword evidence="3 6" id="KW-0812">Transmembrane</keyword>
<keyword evidence="4 6" id="KW-1133">Transmembrane helix</keyword>
<gene>
    <name evidence="7" type="ORF">NDO55_06780</name>
</gene>
<feature type="transmembrane region" description="Helical" evidence="6">
    <location>
        <begin position="87"/>
        <end position="105"/>
    </location>
</feature>
<name>A0A9X2EIQ2_9SPHN</name>
<keyword evidence="5 6" id="KW-0472">Membrane</keyword>
<evidence type="ECO:0000256" key="4">
    <source>
        <dbReference type="ARBA" id="ARBA00022989"/>
    </source>
</evidence>
<dbReference type="Proteomes" id="UP001155128">
    <property type="component" value="Unassembled WGS sequence"/>
</dbReference>
<evidence type="ECO:0000313" key="7">
    <source>
        <dbReference type="EMBL" id="MCM8557521.1"/>
    </source>
</evidence>
<feature type="transmembrane region" description="Helical" evidence="6">
    <location>
        <begin position="192"/>
        <end position="211"/>
    </location>
</feature>
<evidence type="ECO:0000256" key="1">
    <source>
        <dbReference type="ARBA" id="ARBA00004651"/>
    </source>
</evidence>
<dbReference type="Pfam" id="PF13520">
    <property type="entry name" value="AA_permease_2"/>
    <property type="match status" value="1"/>
</dbReference>
<dbReference type="Gene3D" id="1.20.1740.10">
    <property type="entry name" value="Amino acid/polyamine transporter I"/>
    <property type="match status" value="1"/>
</dbReference>
<dbReference type="AlphaFoldDB" id="A0A9X2EIQ2"/>